<dbReference type="GO" id="GO:0008270">
    <property type="term" value="F:zinc ion binding"/>
    <property type="evidence" value="ECO:0007669"/>
    <property type="project" value="UniProtKB-KW"/>
</dbReference>
<keyword evidence="1" id="KW-0862">Zinc</keyword>
<organism evidence="4 5">
    <name type="scientific">Canna indica</name>
    <name type="common">Indian-shot</name>
    <dbReference type="NCBI Taxonomy" id="4628"/>
    <lineage>
        <taxon>Eukaryota</taxon>
        <taxon>Viridiplantae</taxon>
        <taxon>Streptophyta</taxon>
        <taxon>Embryophyta</taxon>
        <taxon>Tracheophyta</taxon>
        <taxon>Spermatophyta</taxon>
        <taxon>Magnoliopsida</taxon>
        <taxon>Liliopsida</taxon>
        <taxon>Zingiberales</taxon>
        <taxon>Cannaceae</taxon>
        <taxon>Canna</taxon>
    </lineage>
</organism>
<keyword evidence="5" id="KW-1185">Reference proteome</keyword>
<sequence>MIQTGLARSEINEGKNISAQHAVHSGMNMDQNLEGKPLKIDENSFAWERGKFVRICIKLDFSRLVKHDIWIGKPRKGLFQCIRYERFSTFCFKCDDLGHQISSCPQGKVNKEGNISTQAENVNEVDKISNIIVQVVTAEKHDIDNMNDDKNIDKVAAVYGPWIRVNTRNRRSRSNNVTSRGLTSLEETNELAINDKVDDSWEGMDLVDVNITYNFKELHIRGQSSENNLNLSKGDDLVNVPNHVVNLMDKISDSKDKNNSQQFDSLVNKVSPSLASLVLKGKAISVKNIAEPSRSAGRNRSGKTKTSRPDITKNMLKLDSLISTKKNIGAFLNATPLSPQSLDFT</sequence>
<dbReference type="PANTHER" id="PTHR31286:SF99">
    <property type="entry name" value="DUF4283 DOMAIN-CONTAINING PROTEIN"/>
    <property type="match status" value="1"/>
</dbReference>
<keyword evidence="1" id="KW-0479">Metal-binding</keyword>
<gene>
    <name evidence="4" type="ORF">Cni_G10390</name>
</gene>
<dbReference type="AlphaFoldDB" id="A0AAQ3K6K0"/>
<feature type="region of interest" description="Disordered" evidence="2">
    <location>
        <begin position="291"/>
        <end position="312"/>
    </location>
</feature>
<feature type="domain" description="CCHC-type" evidence="3">
    <location>
        <begin position="91"/>
        <end position="106"/>
    </location>
</feature>
<evidence type="ECO:0000313" key="5">
    <source>
        <dbReference type="Proteomes" id="UP001327560"/>
    </source>
</evidence>
<dbReference type="Proteomes" id="UP001327560">
    <property type="component" value="Chromosome 3"/>
</dbReference>
<name>A0AAQ3K6K0_9LILI</name>
<dbReference type="EMBL" id="CP136892">
    <property type="protein sequence ID" value="WOL01673.1"/>
    <property type="molecule type" value="Genomic_DNA"/>
</dbReference>
<evidence type="ECO:0000256" key="1">
    <source>
        <dbReference type="PROSITE-ProRule" id="PRU00047"/>
    </source>
</evidence>
<dbReference type="PANTHER" id="PTHR31286">
    <property type="entry name" value="GLYCINE-RICH CELL WALL STRUCTURAL PROTEIN 1.8-LIKE"/>
    <property type="match status" value="1"/>
</dbReference>
<dbReference type="GO" id="GO:0003676">
    <property type="term" value="F:nucleic acid binding"/>
    <property type="evidence" value="ECO:0007669"/>
    <property type="project" value="InterPro"/>
</dbReference>
<dbReference type="InterPro" id="IPR040256">
    <property type="entry name" value="At4g02000-like"/>
</dbReference>
<dbReference type="InterPro" id="IPR001878">
    <property type="entry name" value="Znf_CCHC"/>
</dbReference>
<evidence type="ECO:0000259" key="3">
    <source>
        <dbReference type="PROSITE" id="PS50158"/>
    </source>
</evidence>
<reference evidence="4 5" key="1">
    <citation type="submission" date="2023-10" db="EMBL/GenBank/DDBJ databases">
        <title>Chromosome-scale genome assembly provides insights into flower coloration mechanisms of Canna indica.</title>
        <authorList>
            <person name="Li C."/>
        </authorList>
    </citation>
    <scope>NUCLEOTIDE SEQUENCE [LARGE SCALE GENOMIC DNA]</scope>
    <source>
        <tissue evidence="4">Flower</tissue>
    </source>
</reference>
<keyword evidence="1" id="KW-0863">Zinc-finger</keyword>
<protein>
    <recommendedName>
        <fullName evidence="3">CCHC-type domain-containing protein</fullName>
    </recommendedName>
</protein>
<dbReference type="PROSITE" id="PS50158">
    <property type="entry name" value="ZF_CCHC"/>
    <property type="match status" value="1"/>
</dbReference>
<proteinExistence type="predicted"/>
<evidence type="ECO:0000313" key="4">
    <source>
        <dbReference type="EMBL" id="WOL01673.1"/>
    </source>
</evidence>
<evidence type="ECO:0000256" key="2">
    <source>
        <dbReference type="SAM" id="MobiDB-lite"/>
    </source>
</evidence>
<accession>A0AAQ3K6K0</accession>